<gene>
    <name evidence="2" type="ORF">PHPALM_16911</name>
</gene>
<dbReference type="EMBL" id="NCKW01009470">
    <property type="protein sequence ID" value="POM67133.1"/>
    <property type="molecule type" value="Genomic_DNA"/>
</dbReference>
<evidence type="ECO:0000313" key="3">
    <source>
        <dbReference type="Proteomes" id="UP000237271"/>
    </source>
</evidence>
<sequence>MAARIKIKTIVQNDLLVLPSPKKKTATVAGRLLTEDLLLQIAEDSDEPKKPNNRKSCANESRKAPQK</sequence>
<evidence type="ECO:0000256" key="1">
    <source>
        <dbReference type="SAM" id="MobiDB-lite"/>
    </source>
</evidence>
<comment type="caution">
    <text evidence="2">The sequence shown here is derived from an EMBL/GenBank/DDBJ whole genome shotgun (WGS) entry which is preliminary data.</text>
</comment>
<reference evidence="2 3" key="1">
    <citation type="journal article" date="2017" name="Genome Biol. Evol.">
        <title>Phytophthora megakarya and P. palmivora, closely related causal agents of cacao black pod rot, underwent increases in genome sizes and gene numbers by different mechanisms.</title>
        <authorList>
            <person name="Ali S.S."/>
            <person name="Shao J."/>
            <person name="Lary D.J."/>
            <person name="Kronmiller B."/>
            <person name="Shen D."/>
            <person name="Strem M.D."/>
            <person name="Amoako-Attah I."/>
            <person name="Akrofi A.Y."/>
            <person name="Begoude B.A."/>
            <person name="Ten Hoopen G.M."/>
            <person name="Coulibaly K."/>
            <person name="Kebe B.I."/>
            <person name="Melnick R.L."/>
            <person name="Guiltinan M.J."/>
            <person name="Tyler B.M."/>
            <person name="Meinhardt L.W."/>
            <person name="Bailey B.A."/>
        </authorList>
    </citation>
    <scope>NUCLEOTIDE SEQUENCE [LARGE SCALE GENOMIC DNA]</scope>
    <source>
        <strain evidence="3">sbr112.9</strain>
    </source>
</reference>
<organism evidence="2 3">
    <name type="scientific">Phytophthora palmivora</name>
    <dbReference type="NCBI Taxonomy" id="4796"/>
    <lineage>
        <taxon>Eukaryota</taxon>
        <taxon>Sar</taxon>
        <taxon>Stramenopiles</taxon>
        <taxon>Oomycota</taxon>
        <taxon>Peronosporomycetes</taxon>
        <taxon>Peronosporales</taxon>
        <taxon>Peronosporaceae</taxon>
        <taxon>Phytophthora</taxon>
    </lineage>
</organism>
<accession>A0A2P4XNK1</accession>
<name>A0A2P4XNK1_9STRA</name>
<keyword evidence="3" id="KW-1185">Reference proteome</keyword>
<protein>
    <submittedName>
        <fullName evidence="2">Uncharacterized protein</fullName>
    </submittedName>
</protein>
<feature type="region of interest" description="Disordered" evidence="1">
    <location>
        <begin position="43"/>
        <end position="67"/>
    </location>
</feature>
<dbReference type="Proteomes" id="UP000237271">
    <property type="component" value="Unassembled WGS sequence"/>
</dbReference>
<dbReference type="OrthoDB" id="10593499at2759"/>
<proteinExistence type="predicted"/>
<dbReference type="AlphaFoldDB" id="A0A2P4XNK1"/>
<evidence type="ECO:0000313" key="2">
    <source>
        <dbReference type="EMBL" id="POM67133.1"/>
    </source>
</evidence>